<evidence type="ECO:0000256" key="1">
    <source>
        <dbReference type="SAM" id="MobiDB-lite"/>
    </source>
</evidence>
<reference evidence="2 3" key="1">
    <citation type="journal article" date="2019" name="Nat. Ecol. Evol.">
        <title>Megaphylogeny resolves global patterns of mushroom evolution.</title>
        <authorList>
            <person name="Varga T."/>
            <person name="Krizsan K."/>
            <person name="Foldi C."/>
            <person name="Dima B."/>
            <person name="Sanchez-Garcia M."/>
            <person name="Sanchez-Ramirez S."/>
            <person name="Szollosi G.J."/>
            <person name="Szarkandi J.G."/>
            <person name="Papp V."/>
            <person name="Albert L."/>
            <person name="Andreopoulos W."/>
            <person name="Angelini C."/>
            <person name="Antonin V."/>
            <person name="Barry K.W."/>
            <person name="Bougher N.L."/>
            <person name="Buchanan P."/>
            <person name="Buyck B."/>
            <person name="Bense V."/>
            <person name="Catcheside P."/>
            <person name="Chovatia M."/>
            <person name="Cooper J."/>
            <person name="Damon W."/>
            <person name="Desjardin D."/>
            <person name="Finy P."/>
            <person name="Geml J."/>
            <person name="Haridas S."/>
            <person name="Hughes K."/>
            <person name="Justo A."/>
            <person name="Karasinski D."/>
            <person name="Kautmanova I."/>
            <person name="Kiss B."/>
            <person name="Kocsube S."/>
            <person name="Kotiranta H."/>
            <person name="LaButti K.M."/>
            <person name="Lechner B.E."/>
            <person name="Liimatainen K."/>
            <person name="Lipzen A."/>
            <person name="Lukacs Z."/>
            <person name="Mihaltcheva S."/>
            <person name="Morgado L.N."/>
            <person name="Niskanen T."/>
            <person name="Noordeloos M.E."/>
            <person name="Ohm R.A."/>
            <person name="Ortiz-Santana B."/>
            <person name="Ovrebo C."/>
            <person name="Racz N."/>
            <person name="Riley R."/>
            <person name="Savchenko A."/>
            <person name="Shiryaev A."/>
            <person name="Soop K."/>
            <person name="Spirin V."/>
            <person name="Szebenyi C."/>
            <person name="Tomsovsky M."/>
            <person name="Tulloss R.E."/>
            <person name="Uehling J."/>
            <person name="Grigoriev I.V."/>
            <person name="Vagvolgyi C."/>
            <person name="Papp T."/>
            <person name="Martin F.M."/>
            <person name="Miettinen O."/>
            <person name="Hibbett D.S."/>
            <person name="Nagy L.G."/>
        </authorList>
    </citation>
    <scope>NUCLEOTIDE SEQUENCE [LARGE SCALE GENOMIC DNA]</scope>
    <source>
        <strain evidence="2 3">FP101781</strain>
    </source>
</reference>
<dbReference type="AlphaFoldDB" id="A0A4Y7SFK7"/>
<comment type="caution">
    <text evidence="2">The sequence shown here is derived from an EMBL/GenBank/DDBJ whole genome shotgun (WGS) entry which is preliminary data.</text>
</comment>
<keyword evidence="3" id="KW-1185">Reference proteome</keyword>
<feature type="compositionally biased region" description="Basic residues" evidence="1">
    <location>
        <begin position="37"/>
        <end position="47"/>
    </location>
</feature>
<protein>
    <submittedName>
        <fullName evidence="2">Uncharacterized protein</fullName>
    </submittedName>
</protein>
<feature type="compositionally biased region" description="Polar residues" evidence="1">
    <location>
        <begin position="1"/>
        <end position="10"/>
    </location>
</feature>
<accession>A0A4Y7SFK7</accession>
<dbReference type="EMBL" id="QPFP01000164">
    <property type="protein sequence ID" value="TEB19883.1"/>
    <property type="molecule type" value="Genomic_DNA"/>
</dbReference>
<evidence type="ECO:0000313" key="2">
    <source>
        <dbReference type="EMBL" id="TEB19883.1"/>
    </source>
</evidence>
<evidence type="ECO:0000313" key="3">
    <source>
        <dbReference type="Proteomes" id="UP000298030"/>
    </source>
</evidence>
<sequence length="116" mass="12709">MCQPSTNSSPAHPARPRLCHHTPPRAPHHAQTASHQPARRRPLHTHQPHPGPTAASATHRHRLSMTTRATQRTCPRSTPTPGPGIRGSASGLSMPTRASTLPHQARSRGWRSWLSF</sequence>
<feature type="compositionally biased region" description="Polar residues" evidence="1">
    <location>
        <begin position="90"/>
        <end position="102"/>
    </location>
</feature>
<organism evidence="2 3">
    <name type="scientific">Coprinellus micaceus</name>
    <name type="common">Glistening ink-cap mushroom</name>
    <name type="synonym">Coprinus micaceus</name>
    <dbReference type="NCBI Taxonomy" id="71717"/>
    <lineage>
        <taxon>Eukaryota</taxon>
        <taxon>Fungi</taxon>
        <taxon>Dikarya</taxon>
        <taxon>Basidiomycota</taxon>
        <taxon>Agaricomycotina</taxon>
        <taxon>Agaricomycetes</taxon>
        <taxon>Agaricomycetidae</taxon>
        <taxon>Agaricales</taxon>
        <taxon>Agaricineae</taxon>
        <taxon>Psathyrellaceae</taxon>
        <taxon>Coprinellus</taxon>
    </lineage>
</organism>
<feature type="compositionally biased region" description="Basic residues" evidence="1">
    <location>
        <begin position="14"/>
        <end position="28"/>
    </location>
</feature>
<gene>
    <name evidence="2" type="ORF">FA13DRAFT_1820588</name>
</gene>
<feature type="compositionally biased region" description="Polar residues" evidence="1">
    <location>
        <begin position="64"/>
        <end position="79"/>
    </location>
</feature>
<feature type="region of interest" description="Disordered" evidence="1">
    <location>
        <begin position="1"/>
        <end position="116"/>
    </location>
</feature>
<dbReference type="Proteomes" id="UP000298030">
    <property type="component" value="Unassembled WGS sequence"/>
</dbReference>
<name>A0A4Y7SFK7_COPMI</name>
<proteinExistence type="predicted"/>